<keyword evidence="3 5" id="KW-1133">Transmembrane helix</keyword>
<gene>
    <name evidence="6" type="ORF">ASTO00021_LOCUS13139</name>
</gene>
<dbReference type="PANTHER" id="PTHR23291:SF47">
    <property type="entry name" value="TRANSMEMBRANE BAX INHIBITOR MOTIF CONTAINING 7"/>
    <property type="match status" value="1"/>
</dbReference>
<evidence type="ECO:0000256" key="5">
    <source>
        <dbReference type="RuleBase" id="RU004379"/>
    </source>
</evidence>
<dbReference type="EMBL" id="HBIN01017232">
    <property type="protein sequence ID" value="CAE0443031.1"/>
    <property type="molecule type" value="Transcribed_RNA"/>
</dbReference>
<dbReference type="Pfam" id="PF01027">
    <property type="entry name" value="Bax1-I"/>
    <property type="match status" value="1"/>
</dbReference>
<evidence type="ECO:0000256" key="1">
    <source>
        <dbReference type="ARBA" id="ARBA00004141"/>
    </source>
</evidence>
<organism evidence="6">
    <name type="scientific">Aplanochytrium stocchinoi</name>
    <dbReference type="NCBI Taxonomy" id="215587"/>
    <lineage>
        <taxon>Eukaryota</taxon>
        <taxon>Sar</taxon>
        <taxon>Stramenopiles</taxon>
        <taxon>Bigyra</taxon>
        <taxon>Labyrinthulomycetes</taxon>
        <taxon>Thraustochytrida</taxon>
        <taxon>Thraustochytriidae</taxon>
        <taxon>Aplanochytrium</taxon>
    </lineage>
</organism>
<feature type="transmembrane region" description="Helical" evidence="5">
    <location>
        <begin position="76"/>
        <end position="100"/>
    </location>
</feature>
<proteinExistence type="inferred from homology"/>
<reference evidence="6" key="1">
    <citation type="submission" date="2021-01" db="EMBL/GenBank/DDBJ databases">
        <authorList>
            <person name="Corre E."/>
            <person name="Pelletier E."/>
            <person name="Niang G."/>
            <person name="Scheremetjew M."/>
            <person name="Finn R."/>
            <person name="Kale V."/>
            <person name="Holt S."/>
            <person name="Cochrane G."/>
            <person name="Meng A."/>
            <person name="Brown T."/>
            <person name="Cohen L."/>
        </authorList>
    </citation>
    <scope>NUCLEOTIDE SEQUENCE</scope>
    <source>
        <strain evidence="6">GSBS06</strain>
    </source>
</reference>
<comment type="similarity">
    <text evidence="5">Belongs to the BI1 family.</text>
</comment>
<evidence type="ECO:0000313" key="6">
    <source>
        <dbReference type="EMBL" id="CAE0443031.1"/>
    </source>
</evidence>
<feature type="transmembrane region" description="Helical" evidence="5">
    <location>
        <begin position="139"/>
        <end position="157"/>
    </location>
</feature>
<feature type="transmembrane region" description="Helical" evidence="5">
    <location>
        <begin position="231"/>
        <end position="253"/>
    </location>
</feature>
<dbReference type="PANTHER" id="PTHR23291">
    <property type="entry name" value="BAX INHIBITOR-RELATED"/>
    <property type="match status" value="1"/>
</dbReference>
<comment type="subcellular location">
    <subcellularLocation>
        <location evidence="1">Membrane</location>
        <topology evidence="1">Multi-pass membrane protein</topology>
    </subcellularLocation>
</comment>
<protein>
    <submittedName>
        <fullName evidence="6">Uncharacterized protein</fullName>
    </submittedName>
</protein>
<keyword evidence="2 5" id="KW-0812">Transmembrane</keyword>
<dbReference type="GO" id="GO:0016020">
    <property type="term" value="C:membrane"/>
    <property type="evidence" value="ECO:0007669"/>
    <property type="project" value="UniProtKB-SubCell"/>
</dbReference>
<dbReference type="InterPro" id="IPR006214">
    <property type="entry name" value="Bax_inhibitor_1-related"/>
</dbReference>
<feature type="transmembrane region" description="Helical" evidence="5">
    <location>
        <begin position="193"/>
        <end position="211"/>
    </location>
</feature>
<accession>A0A7S3PL90</accession>
<feature type="transmembrane region" description="Helical" evidence="5">
    <location>
        <begin position="112"/>
        <end position="133"/>
    </location>
</feature>
<evidence type="ECO:0000256" key="2">
    <source>
        <dbReference type="ARBA" id="ARBA00022692"/>
    </source>
</evidence>
<feature type="transmembrane region" description="Helical" evidence="5">
    <location>
        <begin position="49"/>
        <end position="70"/>
    </location>
</feature>
<evidence type="ECO:0000256" key="4">
    <source>
        <dbReference type="ARBA" id="ARBA00023136"/>
    </source>
</evidence>
<keyword evidence="4 5" id="KW-0472">Membrane</keyword>
<name>A0A7S3PL90_9STRA</name>
<dbReference type="AlphaFoldDB" id="A0A7S3PL90"/>
<sequence length="257" mass="28337">MPDVVVVQAKPYSPNVSGGYNPGNENYVEAKYFDEMTDVTVRHDFVRKVYGILTLQLLFTFGMVALFVLNDDVVQFFAANSGILTVCYVISIICIVAIICCQETARKHPQGIILLVVFTIAEGILIGAISAQFEAKEVVVAVGITFAIFFSLSIFACQTKYDFSGTGPYLMVAFVVLILFAIVLIFIDEDQRVRTALSALFVILFSFFIVYDTQLIIGGNGQKYQLEVDEYVFGALSLYLDIINLFLCVLSLLGGDG</sequence>
<feature type="transmembrane region" description="Helical" evidence="5">
    <location>
        <begin position="169"/>
        <end position="187"/>
    </location>
</feature>
<evidence type="ECO:0000256" key="3">
    <source>
        <dbReference type="ARBA" id="ARBA00022989"/>
    </source>
</evidence>